<evidence type="ECO:0000256" key="10">
    <source>
        <dbReference type="SAM" id="Coils"/>
    </source>
</evidence>
<keyword evidence="4" id="KW-0132">Cell division</keyword>
<keyword evidence="5 9" id="KW-0493">Microtubule</keyword>
<dbReference type="Gene3D" id="1.10.418.10">
    <property type="entry name" value="Calponin-like domain"/>
    <property type="match status" value="1"/>
</dbReference>
<dbReference type="PANTHER" id="PTHR10623">
    <property type="entry name" value="MICROTUBULE-ASSOCIATED PROTEIN RP/EB FAMILY MEMBER"/>
    <property type="match status" value="1"/>
</dbReference>
<reference evidence="14" key="1">
    <citation type="submission" date="2023-08" db="EMBL/GenBank/DDBJ databases">
        <title>Draft sequence of the Babesia gibsoni genome.</title>
        <authorList>
            <person name="Yamagishi J.Y."/>
            <person name="Xuan X.X."/>
        </authorList>
    </citation>
    <scope>NUCLEOTIDE SEQUENCE</scope>
    <source>
        <strain evidence="14">Azabu</strain>
    </source>
</reference>
<comment type="caution">
    <text evidence="14">The sequence shown here is derived from an EMBL/GenBank/DDBJ whole genome shotgun (WGS) entry which is preliminary data.</text>
</comment>
<dbReference type="GO" id="GO:0051301">
    <property type="term" value="P:cell division"/>
    <property type="evidence" value="ECO:0007669"/>
    <property type="project" value="UniProtKB-KW"/>
</dbReference>
<keyword evidence="6" id="KW-0498">Mitosis</keyword>
<dbReference type="InterPro" id="IPR027328">
    <property type="entry name" value="MAPRE"/>
</dbReference>
<dbReference type="InterPro" id="IPR001715">
    <property type="entry name" value="CH_dom"/>
</dbReference>
<feature type="compositionally biased region" description="Polar residues" evidence="11">
    <location>
        <begin position="210"/>
        <end position="221"/>
    </location>
</feature>
<dbReference type="InterPro" id="IPR036133">
    <property type="entry name" value="EB1_C_sf"/>
</dbReference>
<comment type="subcellular location">
    <subcellularLocation>
        <location evidence="1">Cytoplasm</location>
        <location evidence="1">Cytoskeleton</location>
    </subcellularLocation>
</comment>
<evidence type="ECO:0000256" key="6">
    <source>
        <dbReference type="ARBA" id="ARBA00022776"/>
    </source>
</evidence>
<dbReference type="GO" id="GO:0005874">
    <property type="term" value="C:microtubule"/>
    <property type="evidence" value="ECO:0007669"/>
    <property type="project" value="UniProtKB-KW"/>
</dbReference>
<evidence type="ECO:0000259" key="13">
    <source>
        <dbReference type="PROSITE" id="PS51230"/>
    </source>
</evidence>
<keyword evidence="3" id="KW-0963">Cytoplasm</keyword>
<dbReference type="EMBL" id="JAVEPI010000001">
    <property type="protein sequence ID" value="KAK1444240.1"/>
    <property type="molecule type" value="Genomic_DNA"/>
</dbReference>
<accession>A0AAD8PF37</accession>
<dbReference type="Proteomes" id="UP001230268">
    <property type="component" value="Unassembled WGS sequence"/>
</dbReference>
<feature type="coiled-coil region" evidence="10">
    <location>
        <begin position="250"/>
        <end position="306"/>
    </location>
</feature>
<keyword evidence="15" id="KW-1185">Reference proteome</keyword>
<comment type="similarity">
    <text evidence="2">Belongs to the MAPRE family.</text>
</comment>
<evidence type="ECO:0000313" key="15">
    <source>
        <dbReference type="Proteomes" id="UP001230268"/>
    </source>
</evidence>
<dbReference type="SUPFAM" id="SSF140612">
    <property type="entry name" value="EB1 dimerisation domain-like"/>
    <property type="match status" value="1"/>
</dbReference>
<feature type="compositionally biased region" description="Basic and acidic residues" evidence="11">
    <location>
        <begin position="222"/>
        <end position="244"/>
    </location>
</feature>
<feature type="domain" description="EB1 C-terminal" evidence="13">
    <location>
        <begin position="292"/>
        <end position="359"/>
    </location>
</feature>
<dbReference type="SUPFAM" id="SSF47576">
    <property type="entry name" value="Calponin-homology domain, CH-domain"/>
    <property type="match status" value="1"/>
</dbReference>
<evidence type="ECO:0000256" key="9">
    <source>
        <dbReference type="PROSITE-ProRule" id="PRU00576"/>
    </source>
</evidence>
<dbReference type="GO" id="GO:0008017">
    <property type="term" value="F:microtubule binding"/>
    <property type="evidence" value="ECO:0007669"/>
    <property type="project" value="InterPro"/>
</dbReference>
<evidence type="ECO:0000313" key="14">
    <source>
        <dbReference type="EMBL" id="KAK1444240.1"/>
    </source>
</evidence>
<gene>
    <name evidence="14" type="ORF">BgAZ_101460</name>
</gene>
<proteinExistence type="inferred from homology"/>
<dbReference type="FunFam" id="1.10.418.10:FF:000028">
    <property type="entry name" value="RP/EB family microtubule-associated protein"/>
    <property type="match status" value="1"/>
</dbReference>
<dbReference type="Pfam" id="PF00307">
    <property type="entry name" value="CH"/>
    <property type="match status" value="1"/>
</dbReference>
<dbReference type="Gene3D" id="1.20.5.1430">
    <property type="match status" value="1"/>
</dbReference>
<evidence type="ECO:0000256" key="1">
    <source>
        <dbReference type="ARBA" id="ARBA00004245"/>
    </source>
</evidence>
<dbReference type="AlphaFoldDB" id="A0AAD8PF37"/>
<keyword evidence="8" id="KW-0131">Cell cycle</keyword>
<evidence type="ECO:0000256" key="3">
    <source>
        <dbReference type="ARBA" id="ARBA00022490"/>
    </source>
</evidence>
<keyword evidence="7" id="KW-0206">Cytoskeleton</keyword>
<protein>
    <submittedName>
        <fullName evidence="14">Microtubule-associated protein RP/EB like protein</fullName>
    </submittedName>
</protein>
<evidence type="ECO:0000256" key="11">
    <source>
        <dbReference type="SAM" id="MobiDB-lite"/>
    </source>
</evidence>
<evidence type="ECO:0000259" key="12">
    <source>
        <dbReference type="PROSITE" id="PS50021"/>
    </source>
</evidence>
<evidence type="ECO:0000256" key="7">
    <source>
        <dbReference type="ARBA" id="ARBA00023212"/>
    </source>
</evidence>
<evidence type="ECO:0000256" key="5">
    <source>
        <dbReference type="ARBA" id="ARBA00022701"/>
    </source>
</evidence>
<evidence type="ECO:0000256" key="2">
    <source>
        <dbReference type="ARBA" id="ARBA00010729"/>
    </source>
</evidence>
<keyword evidence="10" id="KW-0175">Coiled coil</keyword>
<dbReference type="PROSITE" id="PS51230">
    <property type="entry name" value="EB1_C"/>
    <property type="match status" value="1"/>
</dbReference>
<feature type="domain" description="Calponin-homology (CH)" evidence="12">
    <location>
        <begin position="1"/>
        <end position="103"/>
    </location>
</feature>
<dbReference type="InterPro" id="IPR036872">
    <property type="entry name" value="CH_dom_sf"/>
</dbReference>
<dbReference type="Pfam" id="PF03271">
    <property type="entry name" value="EB1"/>
    <property type="match status" value="1"/>
</dbReference>
<name>A0AAD8PF37_BABGI</name>
<dbReference type="InterPro" id="IPR004953">
    <property type="entry name" value="EB1_C"/>
</dbReference>
<evidence type="ECO:0000256" key="8">
    <source>
        <dbReference type="ARBA" id="ARBA00023306"/>
    </source>
</evidence>
<evidence type="ECO:0000256" key="4">
    <source>
        <dbReference type="ARBA" id="ARBA00022618"/>
    </source>
</evidence>
<sequence>MAGRSELIAWVNKALSITIEKIEQCCSGAIYVQLMDLVHTGRVPLAKVRFNAALEHEYIQNYKVLQTVFTKLGLEKHIGVDRLIKGRYQDNHEFLQWLRQYVDSNCNVNTVEYDGTRRRVVAVIQQYIAKNGNEHLTLGSVTNALPKWAHDGVTVRLIKDCLAQIKAAATSKATGENSHEPNGKSCAPACNGNEAKLRKVSGAPSHKSKSSAAYTRASTADTHIESGKAGSHENRSESMETADTLKEQGMLQAEKERNAELERLLSTQKEETEAMKKEIEKRSKQMEALQEELERQKGLVESMKKKLGQSQADRQVSKMSKDFYYNKLRKIEIMCQKNESGSIEVKPLLEILYATDNVV</sequence>
<dbReference type="PROSITE" id="PS50021">
    <property type="entry name" value="CH"/>
    <property type="match status" value="1"/>
</dbReference>
<feature type="region of interest" description="Disordered" evidence="11">
    <location>
        <begin position="198"/>
        <end position="244"/>
    </location>
</feature>
<organism evidence="14 15">
    <name type="scientific">Babesia gibsoni</name>
    <dbReference type="NCBI Taxonomy" id="33632"/>
    <lineage>
        <taxon>Eukaryota</taxon>
        <taxon>Sar</taxon>
        <taxon>Alveolata</taxon>
        <taxon>Apicomplexa</taxon>
        <taxon>Aconoidasida</taxon>
        <taxon>Piroplasmida</taxon>
        <taxon>Babesiidae</taxon>
        <taxon>Babesia</taxon>
    </lineage>
</organism>